<evidence type="ECO:0000313" key="5">
    <source>
        <dbReference type="Proteomes" id="UP000315759"/>
    </source>
</evidence>
<gene>
    <name evidence="4" type="ORF">D8S82_23035</name>
</gene>
<dbReference type="EMBL" id="VIFX01000033">
    <property type="protein sequence ID" value="TQR84248.1"/>
    <property type="molecule type" value="Genomic_DNA"/>
</dbReference>
<dbReference type="InterPro" id="IPR051122">
    <property type="entry name" value="SDR_DHRS6-like"/>
</dbReference>
<evidence type="ECO:0000256" key="1">
    <source>
        <dbReference type="ARBA" id="ARBA00006484"/>
    </source>
</evidence>
<dbReference type="Gene3D" id="3.40.50.720">
    <property type="entry name" value="NAD(P)-binding Rossmann-like Domain"/>
    <property type="match status" value="1"/>
</dbReference>
<dbReference type="Proteomes" id="UP000315759">
    <property type="component" value="Unassembled WGS sequence"/>
</dbReference>
<dbReference type="PANTHER" id="PTHR43477:SF4">
    <property type="entry name" value="DEHYDROGENASE_REDUCTASE SDR FAMILY MEMBER 6"/>
    <property type="match status" value="1"/>
</dbReference>
<reference evidence="4 5" key="1">
    <citation type="submission" date="2018-10" db="EMBL/GenBank/DDBJ databases">
        <title>Draft genome of Mycobacterium hodleri strain B.</title>
        <authorList>
            <person name="Amande T.J."/>
            <person name="Mcgenity T.J."/>
        </authorList>
    </citation>
    <scope>NUCLEOTIDE SEQUENCE [LARGE SCALE GENOMIC DNA]</scope>
    <source>
        <strain evidence="4 5">B</strain>
    </source>
</reference>
<evidence type="ECO:0000256" key="3">
    <source>
        <dbReference type="ARBA" id="ARBA00023027"/>
    </source>
</evidence>
<comment type="caution">
    <text evidence="4">The sequence shown here is derived from an EMBL/GenBank/DDBJ whole genome shotgun (WGS) entry which is preliminary data.</text>
</comment>
<accession>A0A544VW80</accession>
<protein>
    <submittedName>
        <fullName evidence="4">SDR family oxidoreductase</fullName>
    </submittedName>
</protein>
<dbReference type="PRINTS" id="PR00081">
    <property type="entry name" value="GDHRDH"/>
</dbReference>
<organism evidence="4 5">
    <name type="scientific">Mycolicibacterium hodleri</name>
    <dbReference type="NCBI Taxonomy" id="49897"/>
    <lineage>
        <taxon>Bacteria</taxon>
        <taxon>Bacillati</taxon>
        <taxon>Actinomycetota</taxon>
        <taxon>Actinomycetes</taxon>
        <taxon>Mycobacteriales</taxon>
        <taxon>Mycobacteriaceae</taxon>
        <taxon>Mycolicibacterium</taxon>
    </lineage>
</organism>
<keyword evidence="3" id="KW-0520">NAD</keyword>
<dbReference type="PANTHER" id="PTHR43477">
    <property type="entry name" value="DIHYDROANTICAPSIN 7-DEHYDROGENASE"/>
    <property type="match status" value="1"/>
</dbReference>
<proteinExistence type="inferred from homology"/>
<name>A0A544VW80_9MYCO</name>
<keyword evidence="5" id="KW-1185">Reference proteome</keyword>
<dbReference type="RefSeq" id="WP_142554326.1">
    <property type="nucleotide sequence ID" value="NZ_VIFX01000033.1"/>
</dbReference>
<evidence type="ECO:0000256" key="2">
    <source>
        <dbReference type="ARBA" id="ARBA00023002"/>
    </source>
</evidence>
<keyword evidence="2" id="KW-0560">Oxidoreductase</keyword>
<dbReference type="GO" id="GO:0016491">
    <property type="term" value="F:oxidoreductase activity"/>
    <property type="evidence" value="ECO:0007669"/>
    <property type="project" value="UniProtKB-KW"/>
</dbReference>
<dbReference type="AlphaFoldDB" id="A0A544VW80"/>
<dbReference type="SUPFAM" id="SSF51735">
    <property type="entry name" value="NAD(P)-binding Rossmann-fold domains"/>
    <property type="match status" value="1"/>
</dbReference>
<evidence type="ECO:0000313" key="4">
    <source>
        <dbReference type="EMBL" id="TQR84248.1"/>
    </source>
</evidence>
<sequence>MNLGLTGRRALITGGSKGIGFATAKVFAAEGADLCLVARDAVGLADAADSLRTLSTTSVSTLTADLSQASERERVWEAFPDVDILVNNAGSIPFGSIDQVDDQAWQQGWDLKVHGYVDLTRRYLGTMRARQQGVIVNVIGASGERLLDSYAAGSTGNTALMAFTRIAGSKSPSFGVRVVGVNPGLVASERVDHLAAGDEAGDQAPTPGFRIPFGRLATPEEIAASVVFLSSDLSSYTSGTILTVDGGVTYQSDSALGASPN</sequence>
<dbReference type="InterPro" id="IPR002347">
    <property type="entry name" value="SDR_fam"/>
</dbReference>
<dbReference type="InterPro" id="IPR036291">
    <property type="entry name" value="NAD(P)-bd_dom_sf"/>
</dbReference>
<comment type="similarity">
    <text evidence="1">Belongs to the short-chain dehydrogenases/reductases (SDR) family.</text>
</comment>
<dbReference type="NCBIfam" id="NF004779">
    <property type="entry name" value="PRK06125.1"/>
    <property type="match status" value="1"/>
</dbReference>
<dbReference type="Pfam" id="PF13561">
    <property type="entry name" value="adh_short_C2"/>
    <property type="match status" value="1"/>
</dbReference>